<feature type="transmembrane region" description="Helical" evidence="1">
    <location>
        <begin position="88"/>
        <end position="109"/>
    </location>
</feature>
<evidence type="ECO:0000256" key="1">
    <source>
        <dbReference type="SAM" id="Phobius"/>
    </source>
</evidence>
<reference evidence="2" key="1">
    <citation type="submission" date="2020-01" db="EMBL/GenBank/DDBJ databases">
        <authorList>
            <person name="Meier V. D."/>
            <person name="Meier V D."/>
        </authorList>
    </citation>
    <scope>NUCLEOTIDE SEQUENCE</scope>
    <source>
        <strain evidence="2">HLG_WM_MAG_08</strain>
    </source>
</reference>
<sequence length="158" mass="18709">MPLSFVTPTLKQRHLLFGSREFTIKEGVSLIIREKSLLRQNETLIHLNTLQANPTFSSSFSVKWLLNSLLTFALSILFFYWARHFSLPVLYIPSAVFSLTTLLFCYRFFLYTTRLTIFRHASTHENYLFLWRNRPDQQQFDIFITSLTRAIQKARYTA</sequence>
<dbReference type="AlphaFoldDB" id="A0A6S6TWH7"/>
<accession>A0A6S6TWH7</accession>
<evidence type="ECO:0000313" key="2">
    <source>
        <dbReference type="EMBL" id="CAA6820518.1"/>
    </source>
</evidence>
<organism evidence="2">
    <name type="scientific">uncultured Thiotrichaceae bacterium</name>
    <dbReference type="NCBI Taxonomy" id="298394"/>
    <lineage>
        <taxon>Bacteria</taxon>
        <taxon>Pseudomonadati</taxon>
        <taxon>Pseudomonadota</taxon>
        <taxon>Gammaproteobacteria</taxon>
        <taxon>Thiotrichales</taxon>
        <taxon>Thiotrichaceae</taxon>
        <taxon>environmental samples</taxon>
    </lineage>
</organism>
<feature type="transmembrane region" description="Helical" evidence="1">
    <location>
        <begin position="64"/>
        <end position="82"/>
    </location>
</feature>
<dbReference type="EMBL" id="CACVAV010000315">
    <property type="protein sequence ID" value="CAA6820518.1"/>
    <property type="molecule type" value="Genomic_DNA"/>
</dbReference>
<protein>
    <submittedName>
        <fullName evidence="2">Uncharacterized protein</fullName>
    </submittedName>
</protein>
<keyword evidence="1" id="KW-0812">Transmembrane</keyword>
<keyword evidence="1" id="KW-0472">Membrane</keyword>
<name>A0A6S6TWH7_9GAMM</name>
<gene>
    <name evidence="2" type="ORF">HELGO_WM53321</name>
</gene>
<keyword evidence="1" id="KW-1133">Transmembrane helix</keyword>
<proteinExistence type="predicted"/>